<name>A0A2N8HEZ3_9BACT</name>
<organism evidence="1 2">
    <name type="scientific">Akkermansia muciniphila</name>
    <dbReference type="NCBI Taxonomy" id="239935"/>
    <lineage>
        <taxon>Bacteria</taxon>
        <taxon>Pseudomonadati</taxon>
        <taxon>Verrucomicrobiota</taxon>
        <taxon>Verrucomicrobiia</taxon>
        <taxon>Verrucomicrobiales</taxon>
        <taxon>Akkermansiaceae</taxon>
        <taxon>Akkermansia</taxon>
    </lineage>
</organism>
<dbReference type="AlphaFoldDB" id="A0A2N8HEZ3"/>
<evidence type="ECO:0000313" key="1">
    <source>
        <dbReference type="EMBL" id="PNC18852.1"/>
    </source>
</evidence>
<dbReference type="OrthoDB" id="198902at2"/>
<proteinExistence type="predicted"/>
<gene>
    <name evidence="1" type="ORF">CXU22_03390</name>
</gene>
<accession>A0A2N8HEZ3</accession>
<reference evidence="1 2" key="1">
    <citation type="journal article" date="2017" name="BMC Genomics">
        <title>Genome sequencing of 39 Akkermansia muciniphila isolates reveals its population structure, genomic and functional diverisity, and global distribution in mammalian gut microbiotas.</title>
        <authorList>
            <person name="Guo X."/>
            <person name="Li S."/>
            <person name="Zhang J."/>
            <person name="Wu F."/>
            <person name="Li X."/>
            <person name="Wu D."/>
            <person name="Zhang M."/>
            <person name="Ou Z."/>
            <person name="Jie Z."/>
            <person name="Yan Q."/>
            <person name="Li P."/>
            <person name="Yi J."/>
            <person name="Peng Y."/>
        </authorList>
    </citation>
    <scope>NUCLEOTIDE SEQUENCE [LARGE SCALE GENOMIC DNA]</scope>
    <source>
        <strain evidence="1 2">GP24</strain>
    </source>
</reference>
<dbReference type="EMBL" id="PJKA01000006">
    <property type="protein sequence ID" value="PNC18852.1"/>
    <property type="molecule type" value="Genomic_DNA"/>
</dbReference>
<protein>
    <submittedName>
        <fullName evidence="1">Uncharacterized protein</fullName>
    </submittedName>
</protein>
<dbReference type="Proteomes" id="UP000236000">
    <property type="component" value="Unassembled WGS sequence"/>
</dbReference>
<dbReference type="RefSeq" id="WP_102712562.1">
    <property type="nucleotide sequence ID" value="NZ_PJKA01000006.1"/>
</dbReference>
<sequence>MLEPVFPGKYLLPEDCLRPLKINHSCFELVGREICLNVMFHPAPDVLELTYISDSMGKGEELPDSEPLFLNGLRLLMAARLAPKITGQPQLLFTLEEAARSALGEALHQNSLSQHSNDQHPLEGILLSSIVG</sequence>
<comment type="caution">
    <text evidence="1">The sequence shown here is derived from an EMBL/GenBank/DDBJ whole genome shotgun (WGS) entry which is preliminary data.</text>
</comment>
<evidence type="ECO:0000313" key="2">
    <source>
        <dbReference type="Proteomes" id="UP000236000"/>
    </source>
</evidence>